<dbReference type="EMBL" id="BATM01000009">
    <property type="protein sequence ID" value="GAD79248.1"/>
    <property type="molecule type" value="Genomic_DNA"/>
</dbReference>
<name>U3CM24_9VIBR</name>
<dbReference type="AlphaFoldDB" id="U3CM24"/>
<dbReference type="RefSeq" id="WP_021712959.1">
    <property type="nucleotide sequence ID" value="NZ_BATM01000009.1"/>
</dbReference>
<dbReference type="Proteomes" id="UP000016562">
    <property type="component" value="Unassembled WGS sequence"/>
</dbReference>
<accession>U3CM24</accession>
<keyword evidence="2" id="KW-1185">Reference proteome</keyword>
<reference evidence="1 2" key="1">
    <citation type="submission" date="2013-09" db="EMBL/GenBank/DDBJ databases">
        <title>Whole genome shotgun sequence of Vibrio ezurae NBRC 102218.</title>
        <authorList>
            <person name="Yoshida I."/>
            <person name="Hosoyama A."/>
            <person name="Numata M."/>
            <person name="Hashimoto M."/>
            <person name="Hosoyama Y."/>
            <person name="Tsuchikane K."/>
            <person name="Noguchi M."/>
            <person name="Hirakata S."/>
            <person name="Ichikawa N."/>
            <person name="Ohji S."/>
            <person name="Yamazoe A."/>
            <person name="Fujita N."/>
        </authorList>
    </citation>
    <scope>NUCLEOTIDE SEQUENCE [LARGE SCALE GENOMIC DNA]</scope>
    <source>
        <strain evidence="1 2">NBRC 102218</strain>
    </source>
</reference>
<dbReference type="OrthoDB" id="9775969at2"/>
<dbReference type="Pfam" id="PF11249">
    <property type="entry name" value="DUF3047"/>
    <property type="match status" value="1"/>
</dbReference>
<sequence length="229" mass="25899">MNGYQGYIKPALLLGLILNGTDVRADDSIHLTDIAHNGMKNWQSKTLSDNTRYDVTEYLAQPAIFANSHHSASGLIIKKRIDLLATPFMNWSWAIKTPLDEVDETQKEGDDFAARIYIVIDGGMMFWSTKSISYVWSSAQEKGQIWDNPFAGSNVKMWSLQDKSSKIGEWYQQKQNIYQDLIAVFGDKGRKSANQKSYRYIDIVAIMTDTDNSGGHAEAYYGDIIFSSR</sequence>
<dbReference type="STRING" id="1219080.VEZ01S_09_00160"/>
<gene>
    <name evidence="1" type="ORF">VEZ01S_09_00160</name>
</gene>
<comment type="caution">
    <text evidence="1">The sequence shown here is derived from an EMBL/GenBank/DDBJ whole genome shotgun (WGS) entry which is preliminary data.</text>
</comment>
<organism evidence="1 2">
    <name type="scientific">Vibrio ezurae NBRC 102218</name>
    <dbReference type="NCBI Taxonomy" id="1219080"/>
    <lineage>
        <taxon>Bacteria</taxon>
        <taxon>Pseudomonadati</taxon>
        <taxon>Pseudomonadota</taxon>
        <taxon>Gammaproteobacteria</taxon>
        <taxon>Vibrionales</taxon>
        <taxon>Vibrionaceae</taxon>
        <taxon>Vibrio</taxon>
    </lineage>
</organism>
<evidence type="ECO:0000313" key="2">
    <source>
        <dbReference type="Proteomes" id="UP000016562"/>
    </source>
</evidence>
<evidence type="ECO:0008006" key="3">
    <source>
        <dbReference type="Google" id="ProtNLM"/>
    </source>
</evidence>
<evidence type="ECO:0000313" key="1">
    <source>
        <dbReference type="EMBL" id="GAD79248.1"/>
    </source>
</evidence>
<protein>
    <recommendedName>
        <fullName evidence="3">DUF3047 domain-containing protein</fullName>
    </recommendedName>
</protein>
<dbReference type="InterPro" id="IPR021409">
    <property type="entry name" value="DUF3047"/>
</dbReference>
<dbReference type="eggNOG" id="ENOG502ZQ5C">
    <property type="taxonomic scope" value="Bacteria"/>
</dbReference>
<proteinExistence type="predicted"/>